<dbReference type="SMART" id="SM00947">
    <property type="entry name" value="Pro_CA"/>
    <property type="match status" value="1"/>
</dbReference>
<evidence type="ECO:0000256" key="4">
    <source>
        <dbReference type="ARBA" id="ARBA00023239"/>
    </source>
</evidence>
<comment type="function">
    <text evidence="7">Reversible hydration of carbon dioxide.</text>
</comment>
<comment type="cofactor">
    <cofactor evidence="6">
        <name>Zn(2+)</name>
        <dbReference type="ChEBI" id="CHEBI:29105"/>
    </cofactor>
    <text evidence="6">Binds 1 zinc ion per subunit.</text>
</comment>
<dbReference type="PANTHER" id="PTHR11002:SF79">
    <property type="entry name" value="CARBONIC ANHYDRASE 2"/>
    <property type="match status" value="1"/>
</dbReference>
<feature type="binding site" evidence="6">
    <location>
        <position position="180"/>
    </location>
    <ligand>
        <name>Zn(2+)</name>
        <dbReference type="ChEBI" id="CHEBI:29105"/>
    </ligand>
</feature>
<dbReference type="Pfam" id="PF00484">
    <property type="entry name" value="Pro_CA"/>
    <property type="match status" value="1"/>
</dbReference>
<feature type="binding site" evidence="6">
    <location>
        <position position="234"/>
    </location>
    <ligand>
        <name>Zn(2+)</name>
        <dbReference type="ChEBI" id="CHEBI:29105"/>
    </ligand>
</feature>
<dbReference type="EMBL" id="KR134302">
    <property type="protein sequence ID" value="AKR52918.1"/>
    <property type="molecule type" value="mRNA"/>
</dbReference>
<sequence length="263" mass="28549">MESLAAAAGGACLGLCMGCGVLTQVYVLWEQHQTKAKKKKSRHQKKYKGSSSDEDESEPESTSSASDDSEVVQKSKNKSSKQKKSSSKPRVIEAPPPPPAEDDYLDAGWQGFSMEQARKYADTSQEATLMKTPADVLSELQRGNARFWMGNARRPERSAFERRALLTKQFPTVAVLGCSDSRVPVELVFDCGLGDMFVVRVAGNVCDTSTLASVQYAIHHLKVKVLVVMGHEGCGAVKAAGLPPSELAKEPENLARFLRSLGD</sequence>
<comment type="catalytic activity">
    <reaction evidence="5 7">
        <text>hydrogencarbonate + H(+) = CO2 + H2O</text>
        <dbReference type="Rhea" id="RHEA:10748"/>
        <dbReference type="ChEBI" id="CHEBI:15377"/>
        <dbReference type="ChEBI" id="CHEBI:15378"/>
        <dbReference type="ChEBI" id="CHEBI:16526"/>
        <dbReference type="ChEBI" id="CHEBI:17544"/>
        <dbReference type="EC" id="4.2.1.1"/>
    </reaction>
</comment>
<reference evidence="9" key="1">
    <citation type="journal article" date="2015" name="BMC Genomics">
        <title>Single-cell transcriptomics using spliced leader PCR: Evidence for multiple losses of photosynthesis in polykrikoid dinoflagellates.</title>
        <authorList>
            <person name="Gavelis G.S."/>
            <person name="White R.A."/>
            <person name="Suttle C.A."/>
            <person name="Keeling P.J."/>
            <person name="Leander B.S."/>
        </authorList>
    </citation>
    <scope>NUCLEOTIDE SEQUENCE</scope>
</reference>
<keyword evidence="6" id="KW-0479">Metal-binding</keyword>
<name>A0A0K0TN17_9DINO</name>
<evidence type="ECO:0000256" key="2">
    <source>
        <dbReference type="ARBA" id="ARBA00012925"/>
    </source>
</evidence>
<dbReference type="AlphaFoldDB" id="A0A0K0TN17"/>
<keyword evidence="4 7" id="KW-0456">Lyase</keyword>
<dbReference type="PANTHER" id="PTHR11002">
    <property type="entry name" value="CARBONIC ANHYDRASE"/>
    <property type="match status" value="1"/>
</dbReference>
<dbReference type="GO" id="GO:0015976">
    <property type="term" value="P:carbon utilization"/>
    <property type="evidence" value="ECO:0007669"/>
    <property type="project" value="InterPro"/>
</dbReference>
<feature type="binding site" evidence="6">
    <location>
        <position position="178"/>
    </location>
    <ligand>
        <name>Zn(2+)</name>
        <dbReference type="ChEBI" id="CHEBI:29105"/>
    </ligand>
</feature>
<evidence type="ECO:0000256" key="8">
    <source>
        <dbReference type="SAM" id="MobiDB-lite"/>
    </source>
</evidence>
<dbReference type="Gene3D" id="3.40.1050.10">
    <property type="entry name" value="Carbonic anhydrase"/>
    <property type="match status" value="1"/>
</dbReference>
<keyword evidence="3 6" id="KW-0862">Zinc</keyword>
<protein>
    <recommendedName>
        <fullName evidence="2 7">Carbonic anhydrase</fullName>
        <ecNumber evidence="2 7">4.2.1.1</ecNumber>
    </recommendedName>
    <alternativeName>
        <fullName evidence="7">Carbonate dehydratase</fullName>
    </alternativeName>
</protein>
<evidence type="ECO:0000313" key="9">
    <source>
        <dbReference type="EMBL" id="AKR52918.1"/>
    </source>
</evidence>
<evidence type="ECO:0000256" key="3">
    <source>
        <dbReference type="ARBA" id="ARBA00022833"/>
    </source>
</evidence>
<feature type="binding site" evidence="6">
    <location>
        <position position="231"/>
    </location>
    <ligand>
        <name>Zn(2+)</name>
        <dbReference type="ChEBI" id="CHEBI:29105"/>
    </ligand>
</feature>
<feature type="compositionally biased region" description="Basic residues" evidence="8">
    <location>
        <begin position="34"/>
        <end position="48"/>
    </location>
</feature>
<accession>A0A0K0TN17</accession>
<organism evidence="9">
    <name type="scientific">Polykrikos lebourae</name>
    <dbReference type="NCBI Taxonomy" id="370573"/>
    <lineage>
        <taxon>Eukaryota</taxon>
        <taxon>Sar</taxon>
        <taxon>Alveolata</taxon>
        <taxon>Dinophyceae</taxon>
        <taxon>Gymnodiniales</taxon>
        <taxon>Gymnodiniaceae</taxon>
        <taxon>Polykrikos</taxon>
    </lineage>
</organism>
<dbReference type="PROSITE" id="PS00705">
    <property type="entry name" value="PROK_CO2_ANHYDRASE_2"/>
    <property type="match status" value="1"/>
</dbReference>
<feature type="compositionally biased region" description="Basic residues" evidence="8">
    <location>
        <begin position="75"/>
        <end position="87"/>
    </location>
</feature>
<dbReference type="InterPro" id="IPR015892">
    <property type="entry name" value="Carbonic_anhydrase_CS"/>
</dbReference>
<evidence type="ECO:0000256" key="6">
    <source>
        <dbReference type="PIRSR" id="PIRSR601765-1"/>
    </source>
</evidence>
<dbReference type="GO" id="GO:0008270">
    <property type="term" value="F:zinc ion binding"/>
    <property type="evidence" value="ECO:0007669"/>
    <property type="project" value="UniProtKB-UniRule"/>
</dbReference>
<dbReference type="SUPFAM" id="SSF53056">
    <property type="entry name" value="beta-carbonic anhydrase, cab"/>
    <property type="match status" value="1"/>
</dbReference>
<dbReference type="InterPro" id="IPR036874">
    <property type="entry name" value="Carbonic_anhydrase_sf"/>
</dbReference>
<proteinExistence type="evidence at transcript level"/>
<evidence type="ECO:0000256" key="5">
    <source>
        <dbReference type="ARBA" id="ARBA00048348"/>
    </source>
</evidence>
<dbReference type="InterPro" id="IPR001765">
    <property type="entry name" value="Carbonic_anhydrase"/>
</dbReference>
<evidence type="ECO:0000256" key="7">
    <source>
        <dbReference type="RuleBase" id="RU003956"/>
    </source>
</evidence>
<comment type="similarity">
    <text evidence="1 7">Belongs to the beta-class carbonic anhydrase family.</text>
</comment>
<feature type="non-terminal residue" evidence="9">
    <location>
        <position position="263"/>
    </location>
</feature>
<dbReference type="GO" id="GO:0004089">
    <property type="term" value="F:carbonate dehydratase activity"/>
    <property type="evidence" value="ECO:0007669"/>
    <property type="project" value="UniProtKB-UniRule"/>
</dbReference>
<evidence type="ECO:0000256" key="1">
    <source>
        <dbReference type="ARBA" id="ARBA00006217"/>
    </source>
</evidence>
<feature type="region of interest" description="Disordered" evidence="8">
    <location>
        <begin position="32"/>
        <end position="106"/>
    </location>
</feature>
<dbReference type="EC" id="4.2.1.1" evidence="2 7"/>